<feature type="compositionally biased region" description="Basic and acidic residues" evidence="1">
    <location>
        <begin position="423"/>
        <end position="442"/>
    </location>
</feature>
<evidence type="ECO:0000313" key="4">
    <source>
        <dbReference type="Proteomes" id="UP000596742"/>
    </source>
</evidence>
<keyword evidence="4" id="KW-1185">Reference proteome</keyword>
<organism evidence="3 4">
    <name type="scientific">Mytilus galloprovincialis</name>
    <name type="common">Mediterranean mussel</name>
    <dbReference type="NCBI Taxonomy" id="29158"/>
    <lineage>
        <taxon>Eukaryota</taxon>
        <taxon>Metazoa</taxon>
        <taxon>Spiralia</taxon>
        <taxon>Lophotrochozoa</taxon>
        <taxon>Mollusca</taxon>
        <taxon>Bivalvia</taxon>
        <taxon>Autobranchia</taxon>
        <taxon>Pteriomorphia</taxon>
        <taxon>Mytilida</taxon>
        <taxon>Mytiloidea</taxon>
        <taxon>Mytilidae</taxon>
        <taxon>Mytilinae</taxon>
        <taxon>Mytilus</taxon>
    </lineage>
</organism>
<reference evidence="3" key="1">
    <citation type="submission" date="2018-11" db="EMBL/GenBank/DDBJ databases">
        <authorList>
            <person name="Alioto T."/>
            <person name="Alioto T."/>
        </authorList>
    </citation>
    <scope>NUCLEOTIDE SEQUENCE</scope>
</reference>
<dbReference type="OrthoDB" id="6135133at2759"/>
<evidence type="ECO:0008006" key="5">
    <source>
        <dbReference type="Google" id="ProtNLM"/>
    </source>
</evidence>
<name>A0A8B6HKU2_MYTGA</name>
<dbReference type="Proteomes" id="UP000596742">
    <property type="component" value="Unassembled WGS sequence"/>
</dbReference>
<accession>A0A8B6HKU2</accession>
<feature type="region of interest" description="Disordered" evidence="1">
    <location>
        <begin position="457"/>
        <end position="500"/>
    </location>
</feature>
<evidence type="ECO:0000313" key="3">
    <source>
        <dbReference type="EMBL" id="VDI81050.1"/>
    </source>
</evidence>
<feature type="transmembrane region" description="Helical" evidence="2">
    <location>
        <begin position="316"/>
        <end position="339"/>
    </location>
</feature>
<feature type="compositionally biased region" description="Polar residues" evidence="1">
    <location>
        <begin position="394"/>
        <end position="422"/>
    </location>
</feature>
<keyword evidence="2" id="KW-1133">Transmembrane helix</keyword>
<feature type="compositionally biased region" description="Polar residues" evidence="1">
    <location>
        <begin position="476"/>
        <end position="500"/>
    </location>
</feature>
<feature type="region of interest" description="Disordered" evidence="1">
    <location>
        <begin position="394"/>
        <end position="442"/>
    </location>
</feature>
<evidence type="ECO:0000256" key="1">
    <source>
        <dbReference type="SAM" id="MobiDB-lite"/>
    </source>
</evidence>
<protein>
    <recommendedName>
        <fullName evidence="5">Ig-like domain-containing protein</fullName>
    </recommendedName>
</protein>
<dbReference type="EMBL" id="UYJE01010227">
    <property type="protein sequence ID" value="VDI81050.1"/>
    <property type="molecule type" value="Genomic_DNA"/>
</dbReference>
<proteinExistence type="predicted"/>
<sequence length="535" mass="60268">MVSLFIINLFFTDLKFLKQTDDNIIHSKEGESIILACTTLTNHHVEELSIQQNGIVLAKSNRSIVTFSFTPDRYDSFKNYKCVGKKSQWADVTVNLVINYAPNVDVVVREQRIDCVPNGYPKTYIFSKWEHQSEQGIHIRYLDGLRNGTLDLQPLSQQYQLNGIYVCSVSNGILDLNGSVFQKGFGSLSYSGAPIFVTENRKGKLVVPGEHFTMSFLIYSNPIVDKIWIGMAGTDLTKAIRMNFGISKADLIQAASRENYKISGYKIIIETDIFRINDVHEYTIWADNTLGVDSYQFRILIDENSNHCFNEDKIQIIASGSIATVIIIYLLISHICFFARVIKRRTMQSNIQGPLNNHAYDEIRPITNQEGNEHLLTTGHQELNQQIGVLQYPQDESATTNRSSSDQMNDNMDNTDISSTVSEQERSSIELHHGNPSELHDNRSTLLHDVTTYNEQISADEPATSTDQDGVAQPFRTGNDQDSSRMSKNSTSSDESNGSTLGCVSFSDGYENPYQSIMTANQETHHYCDLTNIPE</sequence>
<dbReference type="AlphaFoldDB" id="A0A8B6HKU2"/>
<comment type="caution">
    <text evidence="3">The sequence shown here is derived from an EMBL/GenBank/DDBJ whole genome shotgun (WGS) entry which is preliminary data.</text>
</comment>
<evidence type="ECO:0000256" key="2">
    <source>
        <dbReference type="SAM" id="Phobius"/>
    </source>
</evidence>
<feature type="compositionally biased region" description="Polar residues" evidence="1">
    <location>
        <begin position="457"/>
        <end position="468"/>
    </location>
</feature>
<keyword evidence="2" id="KW-0812">Transmembrane</keyword>
<gene>
    <name evidence="3" type="ORF">MGAL_10B024085</name>
</gene>
<keyword evidence="2" id="KW-0472">Membrane</keyword>